<accession>A0A6A4WLB3</accession>
<sequence>MWSSVVAFIKGSSSVVQLACVDFGIQWGLWTVSAALHTEKFYDLAVGAAVAAAEHGARLAARLGLFLFVRVLKEGGDRRFNRARDSPATLFAFWTMQGVWVIVTLLPTLVMMDSETRRQPSTQHYVGWDHGRFIDTGLWSISRHPNYFGEILLWFGLYVSASVGWSGRRHLLVLCPLFNYLLISRLSGVPPLEKAAAKRWGSDPRYRRYASTVPELVPFIGFT</sequence>
<dbReference type="AlphaFoldDB" id="A0A6A4WLB3"/>
<dbReference type="PANTHER" id="PTHR32251">
    <property type="entry name" value="3-OXO-5-ALPHA-STEROID 4-DEHYDROGENASE"/>
    <property type="match status" value="1"/>
</dbReference>
<proteinExistence type="predicted"/>
<organism evidence="2 3">
    <name type="scientific">Amphibalanus amphitrite</name>
    <name type="common">Striped barnacle</name>
    <name type="synonym">Balanus amphitrite</name>
    <dbReference type="NCBI Taxonomy" id="1232801"/>
    <lineage>
        <taxon>Eukaryota</taxon>
        <taxon>Metazoa</taxon>
        <taxon>Ecdysozoa</taxon>
        <taxon>Arthropoda</taxon>
        <taxon>Crustacea</taxon>
        <taxon>Multicrustacea</taxon>
        <taxon>Cirripedia</taxon>
        <taxon>Thoracica</taxon>
        <taxon>Thoracicalcarea</taxon>
        <taxon>Balanomorpha</taxon>
        <taxon>Balanoidea</taxon>
        <taxon>Balanidae</taxon>
        <taxon>Amphibalaninae</taxon>
        <taxon>Amphibalanus</taxon>
    </lineage>
</organism>
<dbReference type="Gene3D" id="1.20.120.1630">
    <property type="match status" value="1"/>
</dbReference>
<feature type="transmembrane region" description="Helical" evidence="1">
    <location>
        <begin position="88"/>
        <end position="110"/>
    </location>
</feature>
<evidence type="ECO:0000313" key="2">
    <source>
        <dbReference type="EMBL" id="KAF0306019.1"/>
    </source>
</evidence>
<protein>
    <submittedName>
        <fullName evidence="2">Uncharacterized protein</fullName>
    </submittedName>
</protein>
<name>A0A6A4WLB3_AMPAM</name>
<dbReference type="EMBL" id="VIIS01000698">
    <property type="protein sequence ID" value="KAF0306020.1"/>
    <property type="molecule type" value="Genomic_DNA"/>
</dbReference>
<dbReference type="PANTHER" id="PTHR32251:SF17">
    <property type="entry name" value="STEROID 5-ALPHA REDUCTASE C-TERMINAL DOMAIN-CONTAINING PROTEIN"/>
    <property type="match status" value="1"/>
</dbReference>
<gene>
    <name evidence="2" type="ORF">FJT64_022437</name>
</gene>
<reference evidence="2 3" key="1">
    <citation type="submission" date="2019-07" db="EMBL/GenBank/DDBJ databases">
        <title>Draft genome assembly of a fouling barnacle, Amphibalanus amphitrite (Darwin, 1854): The first reference genome for Thecostraca.</title>
        <authorList>
            <person name="Kim W."/>
        </authorList>
    </citation>
    <scope>NUCLEOTIDE SEQUENCE [LARGE SCALE GENOMIC DNA]</scope>
    <source>
        <strain evidence="2">SNU_AA5</strain>
        <tissue evidence="2">Soma without cirri and trophi</tissue>
    </source>
</reference>
<evidence type="ECO:0000313" key="3">
    <source>
        <dbReference type="Proteomes" id="UP000440578"/>
    </source>
</evidence>
<dbReference type="InterPro" id="IPR010721">
    <property type="entry name" value="UstE-like"/>
</dbReference>
<keyword evidence="1" id="KW-0472">Membrane</keyword>
<keyword evidence="3" id="KW-1185">Reference proteome</keyword>
<dbReference type="Pfam" id="PF06966">
    <property type="entry name" value="DUF1295"/>
    <property type="match status" value="2"/>
</dbReference>
<keyword evidence="1" id="KW-1133">Transmembrane helix</keyword>
<comment type="caution">
    <text evidence="2">The sequence shown here is derived from an EMBL/GenBank/DDBJ whole genome shotgun (WGS) entry which is preliminary data.</text>
</comment>
<keyword evidence="1" id="KW-0812">Transmembrane</keyword>
<dbReference type="GO" id="GO:0016020">
    <property type="term" value="C:membrane"/>
    <property type="evidence" value="ECO:0007669"/>
    <property type="project" value="TreeGrafter"/>
</dbReference>
<dbReference type="EMBL" id="VIIS01000698">
    <property type="protein sequence ID" value="KAF0306018.1"/>
    <property type="molecule type" value="Genomic_DNA"/>
</dbReference>
<evidence type="ECO:0000256" key="1">
    <source>
        <dbReference type="SAM" id="Phobius"/>
    </source>
</evidence>
<dbReference type="Proteomes" id="UP000440578">
    <property type="component" value="Unassembled WGS sequence"/>
</dbReference>
<dbReference type="EMBL" id="VIIS01000698">
    <property type="protein sequence ID" value="KAF0306019.1"/>
    <property type="molecule type" value="Genomic_DNA"/>
</dbReference>
<dbReference type="OrthoDB" id="67965at2759"/>
<dbReference type="PROSITE" id="PS50244">
    <property type="entry name" value="S5A_REDUCTASE"/>
    <property type="match status" value="1"/>
</dbReference>